<keyword evidence="1" id="KW-0472">Membrane</keyword>
<feature type="transmembrane region" description="Helical" evidence="1">
    <location>
        <begin position="88"/>
        <end position="108"/>
    </location>
</feature>
<evidence type="ECO:0000256" key="1">
    <source>
        <dbReference type="SAM" id="Phobius"/>
    </source>
</evidence>
<keyword evidence="1" id="KW-1133">Transmembrane helix</keyword>
<dbReference type="InterPro" id="IPR031726">
    <property type="entry name" value="PglL_A"/>
</dbReference>
<accession>A0A382TX20</accession>
<reference evidence="3" key="1">
    <citation type="submission" date="2018-05" db="EMBL/GenBank/DDBJ databases">
        <authorList>
            <person name="Lanie J.A."/>
            <person name="Ng W.-L."/>
            <person name="Kazmierczak K.M."/>
            <person name="Andrzejewski T.M."/>
            <person name="Davidsen T.M."/>
            <person name="Wayne K.J."/>
            <person name="Tettelin H."/>
            <person name="Glass J.I."/>
            <person name="Rusch D."/>
            <person name="Podicherti R."/>
            <person name="Tsui H.-C.T."/>
            <person name="Winkler M.E."/>
        </authorList>
    </citation>
    <scope>NUCLEOTIDE SEQUENCE</scope>
</reference>
<name>A0A382TX20_9ZZZZ</name>
<feature type="transmembrane region" description="Helical" evidence="1">
    <location>
        <begin position="120"/>
        <end position="142"/>
    </location>
</feature>
<gene>
    <name evidence="3" type="ORF">METZ01_LOCUS379450</name>
</gene>
<feature type="transmembrane region" description="Helical" evidence="1">
    <location>
        <begin position="162"/>
        <end position="183"/>
    </location>
</feature>
<dbReference type="AlphaFoldDB" id="A0A382TX20"/>
<protein>
    <recommendedName>
        <fullName evidence="2">Protein glycosylation ligase domain-containing protein</fullName>
    </recommendedName>
</protein>
<proteinExistence type="predicted"/>
<dbReference type="Pfam" id="PF15864">
    <property type="entry name" value="PglL_A"/>
    <property type="match status" value="1"/>
</dbReference>
<evidence type="ECO:0000313" key="3">
    <source>
        <dbReference type="EMBL" id="SVD26596.1"/>
    </source>
</evidence>
<feature type="transmembrane region" description="Helical" evidence="1">
    <location>
        <begin position="7"/>
        <end position="24"/>
    </location>
</feature>
<sequence>MNPKNLFKAIFALYMLVGMHYYSSNMGGHGLYLPFNVIGWILISLIIGLGFWQIFSEGKIELTYFFKYTFLGFTFLALPLIYPNNELASWTYFRIFGLLGGLLFYFSLLQLKLSKHERYIILYIILCGVFIESLLGILQYYFFQPNNWMGYNVSKNFPYGIFQQRNIMGSFMVTGSAISLYLIQKDPDCNH</sequence>
<feature type="transmembrane region" description="Helical" evidence="1">
    <location>
        <begin position="64"/>
        <end position="82"/>
    </location>
</feature>
<feature type="non-terminal residue" evidence="3">
    <location>
        <position position="191"/>
    </location>
</feature>
<organism evidence="3">
    <name type="scientific">marine metagenome</name>
    <dbReference type="NCBI Taxonomy" id="408172"/>
    <lineage>
        <taxon>unclassified sequences</taxon>
        <taxon>metagenomes</taxon>
        <taxon>ecological metagenomes</taxon>
    </lineage>
</organism>
<feature type="transmembrane region" description="Helical" evidence="1">
    <location>
        <begin position="30"/>
        <end position="52"/>
    </location>
</feature>
<dbReference type="EMBL" id="UINC01139815">
    <property type="protein sequence ID" value="SVD26596.1"/>
    <property type="molecule type" value="Genomic_DNA"/>
</dbReference>
<keyword evidence="1" id="KW-0812">Transmembrane</keyword>
<feature type="domain" description="Protein glycosylation ligase" evidence="2">
    <location>
        <begin position="158"/>
        <end position="182"/>
    </location>
</feature>
<evidence type="ECO:0000259" key="2">
    <source>
        <dbReference type="Pfam" id="PF15864"/>
    </source>
</evidence>